<dbReference type="PROSITE" id="PS50174">
    <property type="entry name" value="G_PATCH"/>
    <property type="match status" value="1"/>
</dbReference>
<dbReference type="PANTHER" id="PTHR20923">
    <property type="entry name" value="BAT4 PROTEIN-RELATED"/>
    <property type="match status" value="1"/>
</dbReference>
<evidence type="ECO:0000256" key="1">
    <source>
        <dbReference type="SAM" id="MobiDB-lite"/>
    </source>
</evidence>
<dbReference type="InParanoid" id="A0A136IKL5"/>
<accession>A0A136IKL5</accession>
<dbReference type="SMART" id="SM00443">
    <property type="entry name" value="G_patch"/>
    <property type="match status" value="1"/>
</dbReference>
<dbReference type="EMBL" id="KQ964280">
    <property type="protein sequence ID" value="KXJ85517.1"/>
    <property type="molecule type" value="Genomic_DNA"/>
</dbReference>
<evidence type="ECO:0000313" key="4">
    <source>
        <dbReference type="Proteomes" id="UP000070501"/>
    </source>
</evidence>
<feature type="region of interest" description="Disordered" evidence="1">
    <location>
        <begin position="1"/>
        <end position="25"/>
    </location>
</feature>
<sequence>MPNDQAREFGEDVEDEIPLQQKRPFGSGLRRTQVAFVPASTGPLITTDEAATAKPSRSIADMYLSLVLPNLAAKSTGEEPFGSHQDSMVCEVCKLPINGDLDPAPRLHEASIAHQLCLAHSHPPSALNRSRMGLKVLQTQGWDPDSRAGLGTEGQGMAYPIKAKPKDDTLGIGVKVPKDLPPKKEKPAKMDAGRVRKAAAEDRKRNDRLRQQLFSSTDVDKYLGS</sequence>
<gene>
    <name evidence="3" type="ORF">Micbo1qcDRAFT_169359</name>
</gene>
<evidence type="ECO:0000313" key="3">
    <source>
        <dbReference type="EMBL" id="KXJ85517.1"/>
    </source>
</evidence>
<reference evidence="4" key="1">
    <citation type="submission" date="2016-02" db="EMBL/GenBank/DDBJ databases">
        <title>Draft genome sequence of Microdochium bolleyi, a fungal endophyte of beachgrass.</title>
        <authorList>
            <consortium name="DOE Joint Genome Institute"/>
            <person name="David A.S."/>
            <person name="May G."/>
            <person name="Haridas S."/>
            <person name="Lim J."/>
            <person name="Wang M."/>
            <person name="Labutti K."/>
            <person name="Lipzen A."/>
            <person name="Barry K."/>
            <person name="Grigoriev I.V."/>
        </authorList>
    </citation>
    <scope>NUCLEOTIDE SEQUENCE [LARGE SCALE GENOMIC DNA]</scope>
    <source>
        <strain evidence="4">J235TASD1</strain>
    </source>
</reference>
<dbReference type="InterPro" id="IPR000467">
    <property type="entry name" value="G_patch_dom"/>
</dbReference>
<keyword evidence="4" id="KW-1185">Reference proteome</keyword>
<evidence type="ECO:0000259" key="2">
    <source>
        <dbReference type="PROSITE" id="PS50174"/>
    </source>
</evidence>
<dbReference type="InterPro" id="IPR039146">
    <property type="entry name" value="GPANK1"/>
</dbReference>
<proteinExistence type="predicted"/>
<feature type="compositionally biased region" description="Basic and acidic residues" evidence="1">
    <location>
        <begin position="176"/>
        <end position="210"/>
    </location>
</feature>
<dbReference type="STRING" id="196109.A0A136IKL5"/>
<feature type="region of interest" description="Disordered" evidence="1">
    <location>
        <begin position="151"/>
        <end position="225"/>
    </location>
</feature>
<name>A0A136IKL5_9PEZI</name>
<dbReference type="PANTHER" id="PTHR20923:SF1">
    <property type="entry name" value="G PATCH DOMAIN AND ANKYRIN REPEAT-CONTAINING PROTEIN 1"/>
    <property type="match status" value="1"/>
</dbReference>
<dbReference type="GO" id="GO:0003676">
    <property type="term" value="F:nucleic acid binding"/>
    <property type="evidence" value="ECO:0007669"/>
    <property type="project" value="InterPro"/>
</dbReference>
<organism evidence="3 4">
    <name type="scientific">Microdochium bolleyi</name>
    <dbReference type="NCBI Taxonomy" id="196109"/>
    <lineage>
        <taxon>Eukaryota</taxon>
        <taxon>Fungi</taxon>
        <taxon>Dikarya</taxon>
        <taxon>Ascomycota</taxon>
        <taxon>Pezizomycotina</taxon>
        <taxon>Sordariomycetes</taxon>
        <taxon>Xylariomycetidae</taxon>
        <taxon>Xylariales</taxon>
        <taxon>Microdochiaceae</taxon>
        <taxon>Microdochium</taxon>
    </lineage>
</organism>
<dbReference type="Pfam" id="PF01585">
    <property type="entry name" value="G-patch"/>
    <property type="match status" value="1"/>
</dbReference>
<dbReference type="OrthoDB" id="20282at2759"/>
<feature type="compositionally biased region" description="Basic and acidic residues" evidence="1">
    <location>
        <begin position="1"/>
        <end position="10"/>
    </location>
</feature>
<dbReference type="AlphaFoldDB" id="A0A136IKL5"/>
<dbReference type="Proteomes" id="UP000070501">
    <property type="component" value="Unassembled WGS sequence"/>
</dbReference>
<protein>
    <recommendedName>
        <fullName evidence="2">G-patch domain-containing protein</fullName>
    </recommendedName>
</protein>
<feature type="domain" description="G-patch" evidence="2">
    <location>
        <begin position="129"/>
        <end position="177"/>
    </location>
</feature>